<dbReference type="InterPro" id="IPR018062">
    <property type="entry name" value="HTH_AraC-typ_CS"/>
</dbReference>
<accession>A0A926CYK1</accession>
<dbReference type="GO" id="GO:0003700">
    <property type="term" value="F:DNA-binding transcription factor activity"/>
    <property type="evidence" value="ECO:0007669"/>
    <property type="project" value="InterPro"/>
</dbReference>
<dbReference type="SMART" id="SM00342">
    <property type="entry name" value="HTH_ARAC"/>
    <property type="match status" value="1"/>
</dbReference>
<dbReference type="InterPro" id="IPR011256">
    <property type="entry name" value="Reg_factor_effector_dom_sf"/>
</dbReference>
<dbReference type="GO" id="GO:0043565">
    <property type="term" value="F:sequence-specific DNA binding"/>
    <property type="evidence" value="ECO:0007669"/>
    <property type="project" value="InterPro"/>
</dbReference>
<dbReference type="PRINTS" id="PR00032">
    <property type="entry name" value="HTHARAC"/>
</dbReference>
<dbReference type="Gene3D" id="1.10.10.60">
    <property type="entry name" value="Homeodomain-like"/>
    <property type="match status" value="2"/>
</dbReference>
<dbReference type="InterPro" id="IPR020449">
    <property type="entry name" value="Tscrpt_reg_AraC-type_HTH"/>
</dbReference>
<keyword evidence="1" id="KW-0805">Transcription regulation</keyword>
<feature type="domain" description="HTH araC/xylS-type" evidence="4">
    <location>
        <begin position="8"/>
        <end position="107"/>
    </location>
</feature>
<organism evidence="5 6">
    <name type="scientific">Luoshenia tenuis</name>
    <dbReference type="NCBI Taxonomy" id="2763654"/>
    <lineage>
        <taxon>Bacteria</taxon>
        <taxon>Bacillati</taxon>
        <taxon>Bacillota</taxon>
        <taxon>Clostridia</taxon>
        <taxon>Christensenellales</taxon>
        <taxon>Christensenellaceae</taxon>
        <taxon>Luoshenia</taxon>
    </lineage>
</organism>
<dbReference type="SUPFAM" id="SSF46689">
    <property type="entry name" value="Homeodomain-like"/>
    <property type="match status" value="2"/>
</dbReference>
<proteinExistence type="predicted"/>
<dbReference type="PANTHER" id="PTHR47504">
    <property type="entry name" value="RIGHT ORIGIN-BINDING PROTEIN"/>
    <property type="match status" value="1"/>
</dbReference>
<dbReference type="Pfam" id="PF12833">
    <property type="entry name" value="HTH_18"/>
    <property type="match status" value="1"/>
</dbReference>
<dbReference type="InterPro" id="IPR018060">
    <property type="entry name" value="HTH_AraC"/>
</dbReference>
<dbReference type="PROSITE" id="PS00041">
    <property type="entry name" value="HTH_ARAC_FAMILY_1"/>
    <property type="match status" value="1"/>
</dbReference>
<evidence type="ECO:0000256" key="1">
    <source>
        <dbReference type="ARBA" id="ARBA00023015"/>
    </source>
</evidence>
<evidence type="ECO:0000313" key="5">
    <source>
        <dbReference type="EMBL" id="MBC8528091.1"/>
    </source>
</evidence>
<dbReference type="EMBL" id="JACRSO010000001">
    <property type="protein sequence ID" value="MBC8528091.1"/>
    <property type="molecule type" value="Genomic_DNA"/>
</dbReference>
<gene>
    <name evidence="5" type="ORF">H8699_01385</name>
</gene>
<sequence>MEWIKRLNASIDYIERHLEGRVDYQQAAQIACCSVFHYQRMFSYIADIPLGEYIRRRRMTLAAFALQQERGEKVIDIALRYGYDSPTAFSRAFKAVHGVSPSRAREKGVRLSAYPRIAFHVTIKGEVQMEYRIVEKEAFRIVGVKRHYNLAVAQEADTGIPAFWSEAGGVIPKLCELMDRSPEGILGVCTCMDGSDFDYYIATATTKEAPEGMAQYEIPACTWAIFPCVGPMPGAIQRLQKRIASEWLPTSGYTYADAPDIECYTDGDMSAPDYRCEVWLPVVKK</sequence>
<evidence type="ECO:0000256" key="2">
    <source>
        <dbReference type="ARBA" id="ARBA00023125"/>
    </source>
</evidence>
<keyword evidence="3" id="KW-0804">Transcription</keyword>
<dbReference type="Gene3D" id="3.20.80.10">
    <property type="entry name" value="Regulatory factor, effector binding domain"/>
    <property type="match status" value="1"/>
</dbReference>
<dbReference type="InterPro" id="IPR029442">
    <property type="entry name" value="GyrI-like"/>
</dbReference>
<evidence type="ECO:0000259" key="4">
    <source>
        <dbReference type="PROSITE" id="PS01124"/>
    </source>
</evidence>
<dbReference type="InterPro" id="IPR050959">
    <property type="entry name" value="MarA-like"/>
</dbReference>
<dbReference type="PROSITE" id="PS01124">
    <property type="entry name" value="HTH_ARAC_FAMILY_2"/>
    <property type="match status" value="1"/>
</dbReference>
<dbReference type="Proteomes" id="UP000654279">
    <property type="component" value="Unassembled WGS sequence"/>
</dbReference>
<dbReference type="RefSeq" id="WP_249284145.1">
    <property type="nucleotide sequence ID" value="NZ_JACRSO010000001.1"/>
</dbReference>
<name>A0A926CYK1_9FIRM</name>
<reference evidence="5" key="1">
    <citation type="submission" date="2020-08" db="EMBL/GenBank/DDBJ databases">
        <title>Genome public.</title>
        <authorList>
            <person name="Liu C."/>
            <person name="Sun Q."/>
        </authorList>
    </citation>
    <scope>NUCLEOTIDE SEQUENCE</scope>
    <source>
        <strain evidence="5">NSJ-44</strain>
    </source>
</reference>
<dbReference type="PANTHER" id="PTHR47504:SF5">
    <property type="entry name" value="RIGHT ORIGIN-BINDING PROTEIN"/>
    <property type="match status" value="1"/>
</dbReference>
<evidence type="ECO:0000313" key="6">
    <source>
        <dbReference type="Proteomes" id="UP000654279"/>
    </source>
</evidence>
<keyword evidence="6" id="KW-1185">Reference proteome</keyword>
<evidence type="ECO:0000256" key="3">
    <source>
        <dbReference type="ARBA" id="ARBA00023163"/>
    </source>
</evidence>
<dbReference type="SMART" id="SM00871">
    <property type="entry name" value="AraC_E_bind"/>
    <property type="match status" value="1"/>
</dbReference>
<keyword evidence="2" id="KW-0238">DNA-binding</keyword>
<dbReference type="Pfam" id="PF06445">
    <property type="entry name" value="GyrI-like"/>
    <property type="match status" value="1"/>
</dbReference>
<dbReference type="InterPro" id="IPR009057">
    <property type="entry name" value="Homeodomain-like_sf"/>
</dbReference>
<dbReference type="SUPFAM" id="SSF55136">
    <property type="entry name" value="Probable bacterial effector-binding domain"/>
    <property type="match status" value="1"/>
</dbReference>
<comment type="caution">
    <text evidence="5">The sequence shown here is derived from an EMBL/GenBank/DDBJ whole genome shotgun (WGS) entry which is preliminary data.</text>
</comment>
<protein>
    <submittedName>
        <fullName evidence="5">AraC family transcriptional regulator</fullName>
    </submittedName>
</protein>
<dbReference type="InterPro" id="IPR010499">
    <property type="entry name" value="AraC_E-bd"/>
</dbReference>
<dbReference type="AlphaFoldDB" id="A0A926CYK1"/>